<dbReference type="SUPFAM" id="SSF56059">
    <property type="entry name" value="Glutathione synthetase ATP-binding domain-like"/>
    <property type="match status" value="1"/>
</dbReference>
<feature type="domain" description="Biotin carboxylation" evidence="10">
    <location>
        <begin position="1"/>
        <end position="446"/>
    </location>
</feature>
<accession>A0A1M6MUT8</accession>
<evidence type="ECO:0000256" key="3">
    <source>
        <dbReference type="ARBA" id="ARBA00022598"/>
    </source>
</evidence>
<dbReference type="GO" id="GO:0046872">
    <property type="term" value="F:metal ion binding"/>
    <property type="evidence" value="ECO:0007669"/>
    <property type="project" value="InterPro"/>
</dbReference>
<proteinExistence type="predicted"/>
<dbReference type="EMBL" id="FQZB01000011">
    <property type="protein sequence ID" value="SHJ87139.1"/>
    <property type="molecule type" value="Genomic_DNA"/>
</dbReference>
<dbReference type="Proteomes" id="UP000184310">
    <property type="component" value="Unassembled WGS sequence"/>
</dbReference>
<reference evidence="11 12" key="1">
    <citation type="submission" date="2016-11" db="EMBL/GenBank/DDBJ databases">
        <authorList>
            <person name="Jaros S."/>
            <person name="Januszkiewicz K."/>
            <person name="Wedrychowicz H."/>
        </authorList>
    </citation>
    <scope>NUCLEOTIDE SEQUENCE [LARGE SCALE GENOMIC DNA]</scope>
    <source>
        <strain evidence="11 12">DSM 21758</strain>
    </source>
</reference>
<dbReference type="FunFam" id="3.30.1490.20:FF:000003">
    <property type="entry name" value="acetyl-CoA carboxylase isoform X1"/>
    <property type="match status" value="1"/>
</dbReference>
<dbReference type="InterPro" id="IPR005479">
    <property type="entry name" value="CPAse_ATP-bd"/>
</dbReference>
<evidence type="ECO:0000256" key="4">
    <source>
        <dbReference type="ARBA" id="ARBA00022741"/>
    </source>
</evidence>
<keyword evidence="3" id="KW-0436">Ligase</keyword>
<dbReference type="SUPFAM" id="SSF51246">
    <property type="entry name" value="Rudiment single hybrid motif"/>
    <property type="match status" value="1"/>
</dbReference>
<dbReference type="SMART" id="SM00878">
    <property type="entry name" value="Biotin_carb_C"/>
    <property type="match status" value="1"/>
</dbReference>
<dbReference type="SUPFAM" id="SSF52440">
    <property type="entry name" value="PreATP-grasp domain"/>
    <property type="match status" value="1"/>
</dbReference>
<name>A0A1M6MUT8_9CLOT</name>
<dbReference type="PANTHER" id="PTHR48095:SF2">
    <property type="entry name" value="BIOTIN CARBOXYLASE, CHLOROPLASTIC"/>
    <property type="match status" value="1"/>
</dbReference>
<evidence type="ECO:0000313" key="12">
    <source>
        <dbReference type="Proteomes" id="UP000184310"/>
    </source>
</evidence>
<comment type="catalytic activity">
    <reaction evidence="7">
        <text>N(6)-biotinyl-L-lysyl-[protein] + hydrogencarbonate + ATP = N(6)-carboxybiotinyl-L-lysyl-[protein] + ADP + phosphate + H(+)</text>
        <dbReference type="Rhea" id="RHEA:13501"/>
        <dbReference type="Rhea" id="RHEA-COMP:10505"/>
        <dbReference type="Rhea" id="RHEA-COMP:10506"/>
        <dbReference type="ChEBI" id="CHEBI:15378"/>
        <dbReference type="ChEBI" id="CHEBI:17544"/>
        <dbReference type="ChEBI" id="CHEBI:30616"/>
        <dbReference type="ChEBI" id="CHEBI:43474"/>
        <dbReference type="ChEBI" id="CHEBI:83144"/>
        <dbReference type="ChEBI" id="CHEBI:83145"/>
        <dbReference type="ChEBI" id="CHEBI:456216"/>
        <dbReference type="EC" id="6.3.4.14"/>
    </reaction>
</comment>
<dbReference type="PROSITE" id="PS00866">
    <property type="entry name" value="CPSASE_1"/>
    <property type="match status" value="1"/>
</dbReference>
<dbReference type="Gene3D" id="3.30.470.20">
    <property type="entry name" value="ATP-grasp fold, B domain"/>
    <property type="match status" value="1"/>
</dbReference>
<protein>
    <recommendedName>
        <fullName evidence="2">biotin carboxylase</fullName>
        <ecNumber evidence="2">6.3.4.14</ecNumber>
    </recommendedName>
</protein>
<dbReference type="GO" id="GO:0005524">
    <property type="term" value="F:ATP binding"/>
    <property type="evidence" value="ECO:0007669"/>
    <property type="project" value="UniProtKB-UniRule"/>
</dbReference>
<dbReference type="EC" id="6.3.4.14" evidence="2"/>
<evidence type="ECO:0000256" key="5">
    <source>
        <dbReference type="ARBA" id="ARBA00022840"/>
    </source>
</evidence>
<evidence type="ECO:0000313" key="11">
    <source>
        <dbReference type="EMBL" id="SHJ87139.1"/>
    </source>
</evidence>
<dbReference type="Pfam" id="PF00289">
    <property type="entry name" value="Biotin_carb_N"/>
    <property type="match status" value="1"/>
</dbReference>
<gene>
    <name evidence="11" type="ORF">SAMN02745163_02768</name>
</gene>
<keyword evidence="12" id="KW-1185">Reference proteome</keyword>
<keyword evidence="4 8" id="KW-0547">Nucleotide-binding</keyword>
<dbReference type="FunFam" id="3.40.50.20:FF:000010">
    <property type="entry name" value="Propionyl-CoA carboxylase subunit alpha"/>
    <property type="match status" value="1"/>
</dbReference>
<evidence type="ECO:0000256" key="2">
    <source>
        <dbReference type="ARBA" id="ARBA00013263"/>
    </source>
</evidence>
<feature type="domain" description="ATP-grasp" evidence="9">
    <location>
        <begin position="120"/>
        <end position="317"/>
    </location>
</feature>
<dbReference type="STRING" id="1121302.SAMN02745163_02768"/>
<dbReference type="Pfam" id="PF02786">
    <property type="entry name" value="CPSase_L_D2"/>
    <property type="match status" value="1"/>
</dbReference>
<evidence type="ECO:0000256" key="7">
    <source>
        <dbReference type="ARBA" id="ARBA00048600"/>
    </source>
</evidence>
<dbReference type="RefSeq" id="WP_072988757.1">
    <property type="nucleotide sequence ID" value="NZ_FQZB01000011.1"/>
</dbReference>
<dbReference type="Pfam" id="PF02785">
    <property type="entry name" value="Biotin_carb_C"/>
    <property type="match status" value="1"/>
</dbReference>
<dbReference type="PROSITE" id="PS50979">
    <property type="entry name" value="BC"/>
    <property type="match status" value="1"/>
</dbReference>
<dbReference type="AlphaFoldDB" id="A0A1M6MUT8"/>
<sequence>MFRRILIANRGEVAVRIIRTCLEMGIETVAIYSTKDKDGMHVKIADKAICIGPANASESYLNIGRIIEVAKAYEVDAIHPGYGFLAENYEFARMCLENHIKFIGPSSDVIKLMGNKINAKTYVKNLGIPIIPGAEEVVVDKDKAKILAGGIGYPVIIKATNGGGGRGIRKVYNEGEFESNFVLCGKEVKRSFNDNETYIEKYISEPRHIEVQILADEYKNILILGERDCSMQRKNQKVIEESPATILNDELRSKIYDFSKEIALKCNYVNAGTIEFLVDKYKNIYFMEMNTRLQVEHSVTELVCNMDIVKEQIKISCGKRFEYKQEDIIFRGHSMECRINAEQPKKNFSASAGIIKNLNIPGGNGIRVDSSIYTGMRISPLYDSNIAKLIVYGNNREECIRKMKRGLCEFIIDGVETNIEFLLKMLNNEQFLMDRHNTSILNDLINN</sequence>
<dbReference type="GO" id="GO:0004075">
    <property type="term" value="F:biotin carboxylase activity"/>
    <property type="evidence" value="ECO:0007669"/>
    <property type="project" value="UniProtKB-EC"/>
</dbReference>
<dbReference type="InterPro" id="IPR011054">
    <property type="entry name" value="Rudment_hybrid_motif"/>
</dbReference>
<dbReference type="InterPro" id="IPR016185">
    <property type="entry name" value="PreATP-grasp_dom_sf"/>
</dbReference>
<evidence type="ECO:0000256" key="8">
    <source>
        <dbReference type="PROSITE-ProRule" id="PRU00409"/>
    </source>
</evidence>
<keyword evidence="5 8" id="KW-0067">ATP-binding</keyword>
<dbReference type="PANTHER" id="PTHR48095">
    <property type="entry name" value="PYRUVATE CARBOXYLASE SUBUNIT A"/>
    <property type="match status" value="1"/>
</dbReference>
<dbReference type="PROSITE" id="PS00867">
    <property type="entry name" value="CPSASE_2"/>
    <property type="match status" value="1"/>
</dbReference>
<dbReference type="InterPro" id="IPR051602">
    <property type="entry name" value="ACC_Biotin_Carboxylase"/>
</dbReference>
<evidence type="ECO:0000259" key="10">
    <source>
        <dbReference type="PROSITE" id="PS50979"/>
    </source>
</evidence>
<dbReference type="PROSITE" id="PS50975">
    <property type="entry name" value="ATP_GRASP"/>
    <property type="match status" value="1"/>
</dbReference>
<evidence type="ECO:0000259" key="9">
    <source>
        <dbReference type="PROSITE" id="PS50975"/>
    </source>
</evidence>
<dbReference type="NCBIfam" id="NF006367">
    <property type="entry name" value="PRK08591.1"/>
    <property type="match status" value="1"/>
</dbReference>
<evidence type="ECO:0000256" key="1">
    <source>
        <dbReference type="ARBA" id="ARBA00003761"/>
    </source>
</evidence>
<dbReference type="InterPro" id="IPR011764">
    <property type="entry name" value="Biotin_carboxylation_dom"/>
</dbReference>
<dbReference type="InterPro" id="IPR005481">
    <property type="entry name" value="BC-like_N"/>
</dbReference>
<dbReference type="InterPro" id="IPR005482">
    <property type="entry name" value="Biotin_COase_C"/>
</dbReference>
<dbReference type="InterPro" id="IPR011761">
    <property type="entry name" value="ATP-grasp"/>
</dbReference>
<dbReference type="OrthoDB" id="9807469at2"/>
<organism evidence="11 12">
    <name type="scientific">Clostridium cavendishii DSM 21758</name>
    <dbReference type="NCBI Taxonomy" id="1121302"/>
    <lineage>
        <taxon>Bacteria</taxon>
        <taxon>Bacillati</taxon>
        <taxon>Bacillota</taxon>
        <taxon>Clostridia</taxon>
        <taxon>Eubacteriales</taxon>
        <taxon>Clostridiaceae</taxon>
        <taxon>Clostridium</taxon>
    </lineage>
</organism>
<keyword evidence="6" id="KW-0092">Biotin</keyword>
<comment type="function">
    <text evidence="1">This protein is a component of the acetyl coenzyme A carboxylase complex; first, biotin carboxylase catalyzes the carboxylation of the carrier protein and then the transcarboxylase transfers the carboxyl group to form malonyl-CoA.</text>
</comment>
<evidence type="ECO:0000256" key="6">
    <source>
        <dbReference type="ARBA" id="ARBA00023267"/>
    </source>
</evidence>